<dbReference type="Gene3D" id="2.60.120.260">
    <property type="entry name" value="Galactose-binding domain-like"/>
    <property type="match status" value="2"/>
</dbReference>
<dbReference type="Pfam" id="PF01547">
    <property type="entry name" value="SBP_bac_1"/>
    <property type="match status" value="1"/>
</dbReference>
<proteinExistence type="predicted"/>
<dbReference type="Gene3D" id="3.40.190.10">
    <property type="entry name" value="Periplasmic binding protein-like II"/>
    <property type="match status" value="1"/>
</dbReference>
<dbReference type="EMBL" id="JACRSY010000001">
    <property type="protein sequence ID" value="MBC8577953.1"/>
    <property type="molecule type" value="Genomic_DNA"/>
</dbReference>
<protein>
    <submittedName>
        <fullName evidence="2">Extracellular solute-binding protein</fullName>
    </submittedName>
</protein>
<sequence>MKKRLIGFGLTLVALAAIGFSYKNASDSKQGIYTIGVSERETFYESTYQSYLEANGYQGKMATGEVAVDLSQYSVSENAVATLEPNGISTSEQGKVTWQFEVDTPGFYNLEIGYVPLEGTNSSVERKLYLDGESFFKGMEQISFDRSWVNESDEIEVRRNDEVRPNTIEKVGEQVVFIEDSQKRVAEPYKFYLSKGTHTLTLEAVKEPMCVTGITFKEAPELISYDEKIEQLKEEYPVYGGSLLIGQAERVDGMTTNVVKSSRSILMNSNYSSPRLQPAHAYNIVFNTIGGDSWKTPGDAVTWEIEVPEKGLYQLSFTARQNINRGSVSYRRLKVNGEVPFKEANSIGFPYSTEFVNYIIGDENGAYLIPLEQGKNTITFETVLGEFDRAATEVEECLFIMNETYRKIIQLTGTVPDQYIDYEIDKKLPEVKQVFEQEAIRLNSLLEDVIAVTGEKGEEAVILEKLAYQLTNLAKDPNKVVKEIEQLKNNISSLGLWNMDIASMPLEVDTITLSKENDELIQTIPGFFEKFMHETKRFAATFFGDNTSFSDEAGKDERSVKVWIGTGAVAGATTGSGRDQAQVLMNLVEEAFTPRTGINVQLELIPDSVIIPATLAGEGPDVVIGLPDTQAMNFAVRNALVDLSQFEDFEEIASRYYPSAFESITYQDGVYGLPEQQTFMMMFYRNDILQELGLEVPKTWEEVKDMIPILQANNYDFYMPSTGLYPSLVYQAGGDLYLGEGKDYGIETGLYEEEAMQAFKELTQFFTSYHLPVVADFSNRFRTGEMPIGVAPYSTYTQLQVFASEIKGLWSFGPIPGKVNEDGEINNTFVTATSQAMMMDVAKDKEAAWEFMKWWVDTETQLQYATTTEGIMGPAARYPSANVEVLRQLPWSRSEIEALETQFKATKGVPEVPGAYMTTRMVDYAFKNVVTDGQNPREALYLNAKTINEELTKKRNEFGLSTLENNE</sequence>
<evidence type="ECO:0000313" key="3">
    <source>
        <dbReference type="Proteomes" id="UP000655830"/>
    </source>
</evidence>
<dbReference type="Proteomes" id="UP000655830">
    <property type="component" value="Unassembled WGS sequence"/>
</dbReference>
<dbReference type="PANTHER" id="PTHR43649:SF27">
    <property type="entry name" value="EXTRACELLULAR SOLUTE-BINDING PROTEIN FAMILY 1"/>
    <property type="match status" value="1"/>
</dbReference>
<keyword evidence="3" id="KW-1185">Reference proteome</keyword>
<reference evidence="2" key="1">
    <citation type="submission" date="2020-08" db="EMBL/GenBank/DDBJ databases">
        <title>Genome public.</title>
        <authorList>
            <person name="Liu C."/>
            <person name="Sun Q."/>
        </authorList>
    </citation>
    <scope>NUCLEOTIDE SEQUENCE</scope>
    <source>
        <strain evidence="2">NSJ-12</strain>
    </source>
</reference>
<organism evidence="2 3">
    <name type="scientific">Zhenhengia yiwuensis</name>
    <dbReference type="NCBI Taxonomy" id="2763666"/>
    <lineage>
        <taxon>Bacteria</taxon>
        <taxon>Bacillati</taxon>
        <taxon>Bacillota</taxon>
        <taxon>Clostridia</taxon>
        <taxon>Lachnospirales</taxon>
        <taxon>Lachnospiraceae</taxon>
        <taxon>Zhenhengia</taxon>
    </lineage>
</organism>
<evidence type="ECO:0000256" key="1">
    <source>
        <dbReference type="SAM" id="SignalP"/>
    </source>
</evidence>
<comment type="caution">
    <text evidence="2">The sequence shown here is derived from an EMBL/GenBank/DDBJ whole genome shotgun (WGS) entry which is preliminary data.</text>
</comment>
<dbReference type="AlphaFoldDB" id="A0A926EH08"/>
<accession>A0A926EH08</accession>
<dbReference type="RefSeq" id="WP_249331084.1">
    <property type="nucleotide sequence ID" value="NZ_JACRSY010000001.1"/>
</dbReference>
<gene>
    <name evidence="2" type="ORF">H8718_00165</name>
</gene>
<name>A0A926EH08_9FIRM</name>
<evidence type="ECO:0000313" key="2">
    <source>
        <dbReference type="EMBL" id="MBC8577953.1"/>
    </source>
</evidence>
<feature type="chain" id="PRO_5037955772" evidence="1">
    <location>
        <begin position="26"/>
        <end position="967"/>
    </location>
</feature>
<feature type="signal peptide" evidence="1">
    <location>
        <begin position="1"/>
        <end position="25"/>
    </location>
</feature>
<dbReference type="PANTHER" id="PTHR43649">
    <property type="entry name" value="ARABINOSE-BINDING PROTEIN-RELATED"/>
    <property type="match status" value="1"/>
</dbReference>
<dbReference type="SUPFAM" id="SSF53850">
    <property type="entry name" value="Periplasmic binding protein-like II"/>
    <property type="match status" value="1"/>
</dbReference>
<dbReference type="InterPro" id="IPR050490">
    <property type="entry name" value="Bact_solute-bd_prot1"/>
</dbReference>
<keyword evidence="1" id="KW-0732">Signal</keyword>
<dbReference type="InterPro" id="IPR006059">
    <property type="entry name" value="SBP"/>
</dbReference>